<keyword evidence="6" id="KW-1185">Reference proteome</keyword>
<feature type="binding site" evidence="4">
    <location>
        <position position="127"/>
    </location>
    <ligand>
        <name>a divalent metal cation</name>
        <dbReference type="ChEBI" id="CHEBI:60240"/>
        <label>2</label>
    </ligand>
</feature>
<dbReference type="InterPro" id="IPR015991">
    <property type="entry name" value="TatD/YcfH-like"/>
</dbReference>
<dbReference type="OrthoDB" id="9810005at2"/>
<keyword evidence="3" id="KW-0378">Hydrolase</keyword>
<organism evidence="5 6">
    <name type="scientific">Fodinibius roseus</name>
    <dbReference type="NCBI Taxonomy" id="1194090"/>
    <lineage>
        <taxon>Bacteria</taxon>
        <taxon>Pseudomonadati</taxon>
        <taxon>Balneolota</taxon>
        <taxon>Balneolia</taxon>
        <taxon>Balneolales</taxon>
        <taxon>Balneolaceae</taxon>
        <taxon>Fodinibius</taxon>
    </lineage>
</organism>
<sequence>MIDTHCHLYSEQFEGDIADVLNRASGAGVRHIFMPAIDLDSLPEMDKLSHPEIALHKMAGIHPTSINEGARVTEETLYAYCDDPAIAGVGETGLDYYWSDEYRDEQQKSLRIHCRVARQVRKPIILHNRVSTGDLLDIVEEQQDGRLSGIWHCFNGSVDEGRRALDLGLHLGIGGIFTFKNAGVDKTVAQLPLEKMMLETDAPYLAPVPKRGQRNEPAFIRFTARRLSEVKELPLDAVVRQTSQTALELFGVGNKA</sequence>
<dbReference type="InterPro" id="IPR001130">
    <property type="entry name" value="TatD-like"/>
</dbReference>
<gene>
    <name evidence="5" type="ORF">SAMN05443144_103194</name>
</gene>
<evidence type="ECO:0000256" key="3">
    <source>
        <dbReference type="ARBA" id="ARBA00022801"/>
    </source>
</evidence>
<dbReference type="STRING" id="1194090.SAMN05443144_103194"/>
<dbReference type="CDD" id="cd01310">
    <property type="entry name" value="TatD_DNAse"/>
    <property type="match status" value="1"/>
</dbReference>
<reference evidence="5 6" key="1">
    <citation type="submission" date="2016-11" db="EMBL/GenBank/DDBJ databases">
        <authorList>
            <person name="Jaros S."/>
            <person name="Januszkiewicz K."/>
            <person name="Wedrychowicz H."/>
        </authorList>
    </citation>
    <scope>NUCLEOTIDE SEQUENCE [LARGE SCALE GENOMIC DNA]</scope>
    <source>
        <strain evidence="5 6">DSM 21986</strain>
    </source>
</reference>
<name>A0A1M4WEJ0_9BACT</name>
<dbReference type="Gene3D" id="3.20.20.140">
    <property type="entry name" value="Metal-dependent hydrolases"/>
    <property type="match status" value="1"/>
</dbReference>
<dbReference type="GO" id="GO:0005829">
    <property type="term" value="C:cytosol"/>
    <property type="evidence" value="ECO:0007669"/>
    <property type="project" value="TreeGrafter"/>
</dbReference>
<dbReference type="PANTHER" id="PTHR46124">
    <property type="entry name" value="D-AMINOACYL-TRNA DEACYLASE"/>
    <property type="match status" value="1"/>
</dbReference>
<dbReference type="EMBL" id="FQUS01000003">
    <property type="protein sequence ID" value="SHE79382.1"/>
    <property type="molecule type" value="Genomic_DNA"/>
</dbReference>
<feature type="binding site" evidence="4">
    <location>
        <position position="5"/>
    </location>
    <ligand>
        <name>a divalent metal cation</name>
        <dbReference type="ChEBI" id="CHEBI:60240"/>
        <label>1</label>
    </ligand>
</feature>
<evidence type="ECO:0000256" key="4">
    <source>
        <dbReference type="PIRSR" id="PIRSR005902-1"/>
    </source>
</evidence>
<feature type="binding site" evidence="4">
    <location>
        <position position="7"/>
    </location>
    <ligand>
        <name>a divalent metal cation</name>
        <dbReference type="ChEBI" id="CHEBI:60240"/>
        <label>1</label>
    </ligand>
</feature>
<dbReference type="AlphaFoldDB" id="A0A1M4WEJ0"/>
<dbReference type="InterPro" id="IPR032466">
    <property type="entry name" value="Metal_Hydrolase"/>
</dbReference>
<protein>
    <submittedName>
        <fullName evidence="5">TatD DNase family protein</fullName>
    </submittedName>
</protein>
<feature type="binding site" evidence="4">
    <location>
        <position position="152"/>
    </location>
    <ligand>
        <name>a divalent metal cation</name>
        <dbReference type="ChEBI" id="CHEBI:60240"/>
        <label>2</label>
    </ligand>
</feature>
<evidence type="ECO:0000313" key="5">
    <source>
        <dbReference type="EMBL" id="SHE79382.1"/>
    </source>
</evidence>
<dbReference type="GO" id="GO:0046872">
    <property type="term" value="F:metal ion binding"/>
    <property type="evidence" value="ECO:0007669"/>
    <property type="project" value="UniProtKB-KW"/>
</dbReference>
<evidence type="ECO:0000256" key="1">
    <source>
        <dbReference type="ARBA" id="ARBA00009275"/>
    </source>
</evidence>
<accession>A0A1M4WEJ0</accession>
<dbReference type="NCBIfam" id="TIGR00010">
    <property type="entry name" value="YchF/TatD family DNA exonuclease"/>
    <property type="match status" value="1"/>
</dbReference>
<dbReference type="Proteomes" id="UP000184041">
    <property type="component" value="Unassembled WGS sequence"/>
</dbReference>
<feature type="binding site" evidence="4">
    <location>
        <position position="91"/>
    </location>
    <ligand>
        <name>a divalent metal cation</name>
        <dbReference type="ChEBI" id="CHEBI:60240"/>
        <label>1</label>
    </ligand>
</feature>
<dbReference type="PIRSF" id="PIRSF005902">
    <property type="entry name" value="DNase_TatD"/>
    <property type="match status" value="1"/>
</dbReference>
<keyword evidence="2 4" id="KW-0479">Metal-binding</keyword>
<evidence type="ECO:0000256" key="2">
    <source>
        <dbReference type="ARBA" id="ARBA00022723"/>
    </source>
</evidence>
<comment type="similarity">
    <text evidence="1">Belongs to the metallo-dependent hydrolases superfamily. TatD-type hydrolase family.</text>
</comment>
<dbReference type="Pfam" id="PF01026">
    <property type="entry name" value="TatD_DNase"/>
    <property type="match status" value="1"/>
</dbReference>
<dbReference type="GO" id="GO:0016788">
    <property type="term" value="F:hydrolase activity, acting on ester bonds"/>
    <property type="evidence" value="ECO:0007669"/>
    <property type="project" value="InterPro"/>
</dbReference>
<dbReference type="SUPFAM" id="SSF51556">
    <property type="entry name" value="Metallo-dependent hydrolases"/>
    <property type="match status" value="1"/>
</dbReference>
<evidence type="ECO:0000313" key="6">
    <source>
        <dbReference type="Proteomes" id="UP000184041"/>
    </source>
</evidence>
<dbReference type="GO" id="GO:0004536">
    <property type="term" value="F:DNA nuclease activity"/>
    <property type="evidence" value="ECO:0007669"/>
    <property type="project" value="InterPro"/>
</dbReference>
<dbReference type="RefSeq" id="WP_073059758.1">
    <property type="nucleotide sequence ID" value="NZ_FQUS01000003.1"/>
</dbReference>
<dbReference type="PANTHER" id="PTHR46124:SF4">
    <property type="entry name" value="HYDROLASE TATD"/>
    <property type="match status" value="1"/>
</dbReference>
<feature type="binding site" evidence="4">
    <location>
        <position position="201"/>
    </location>
    <ligand>
        <name>a divalent metal cation</name>
        <dbReference type="ChEBI" id="CHEBI:60240"/>
        <label>1</label>
    </ligand>
</feature>
<proteinExistence type="inferred from homology"/>
<dbReference type="FunFam" id="3.20.20.140:FF:000005">
    <property type="entry name" value="TatD family hydrolase"/>
    <property type="match status" value="1"/>
</dbReference>